<name>A0A1G2BWI4_9BACT</name>
<reference evidence="2 3" key="1">
    <citation type="journal article" date="2016" name="Nat. Commun.">
        <title>Thousands of microbial genomes shed light on interconnected biogeochemical processes in an aquifer system.</title>
        <authorList>
            <person name="Anantharaman K."/>
            <person name="Brown C.T."/>
            <person name="Hug L.A."/>
            <person name="Sharon I."/>
            <person name="Castelle C.J."/>
            <person name="Probst A.J."/>
            <person name="Thomas B.C."/>
            <person name="Singh A."/>
            <person name="Wilkins M.J."/>
            <person name="Karaoz U."/>
            <person name="Brodie E.L."/>
            <person name="Williams K.H."/>
            <person name="Hubbard S.S."/>
            <person name="Banfield J.F."/>
        </authorList>
    </citation>
    <scope>NUCLEOTIDE SEQUENCE [LARGE SCALE GENOMIC DNA]</scope>
</reference>
<dbReference type="EMBL" id="MHKQ01000020">
    <property type="protein sequence ID" value="OGY93545.1"/>
    <property type="molecule type" value="Genomic_DNA"/>
</dbReference>
<dbReference type="InterPro" id="IPR029063">
    <property type="entry name" value="SAM-dependent_MTases_sf"/>
</dbReference>
<dbReference type="Gene3D" id="3.40.50.150">
    <property type="entry name" value="Vaccinia Virus protein VP39"/>
    <property type="match status" value="1"/>
</dbReference>
<dbReference type="AlphaFoldDB" id="A0A1G2BWI4"/>
<dbReference type="Proteomes" id="UP000177626">
    <property type="component" value="Unassembled WGS sequence"/>
</dbReference>
<dbReference type="SUPFAM" id="SSF53335">
    <property type="entry name" value="S-adenosyl-L-methionine-dependent methyltransferases"/>
    <property type="match status" value="1"/>
</dbReference>
<evidence type="ECO:0000313" key="3">
    <source>
        <dbReference type="Proteomes" id="UP000177626"/>
    </source>
</evidence>
<gene>
    <name evidence="2" type="ORF">A2406_02845</name>
</gene>
<dbReference type="Pfam" id="PF08241">
    <property type="entry name" value="Methyltransf_11"/>
    <property type="match status" value="1"/>
</dbReference>
<dbReference type="GO" id="GO:0008757">
    <property type="term" value="F:S-adenosylmethionine-dependent methyltransferase activity"/>
    <property type="evidence" value="ECO:0007669"/>
    <property type="project" value="InterPro"/>
</dbReference>
<protein>
    <recommendedName>
        <fullName evidence="1">Methyltransferase type 11 domain-containing protein</fullName>
    </recommendedName>
</protein>
<comment type="caution">
    <text evidence="2">The sequence shown here is derived from an EMBL/GenBank/DDBJ whole genome shotgun (WGS) entry which is preliminary data.</text>
</comment>
<sequence length="254" mass="29787">MSSSERFGYEWDKYNKVDPIYAEQFKNWVYPLNKEFFKDQKVLDAGCGMGRNSLWPLQWGASELLAFDFDKRSVKAAQENLKNFHNAKVVYQSIYDVDFSDYFDIVFSIGVIHHLKDPKQALKNLVKSLKPDGTLLVWVYSYEGNEWLVRIIDPIRKNITSKLPLNLVHFLSYFCSIPLYIFVKIFKGPSGYLKQISNFNFWHIHSIVFDQLIPEVANYWKKSEVNDLFSELDLKDLDVHQPPNKSGWVIIGRK</sequence>
<accession>A0A1G2BWI4</accession>
<feature type="domain" description="Methyltransferase type 11" evidence="1">
    <location>
        <begin position="43"/>
        <end position="136"/>
    </location>
</feature>
<dbReference type="CDD" id="cd02440">
    <property type="entry name" value="AdoMet_MTases"/>
    <property type="match status" value="1"/>
</dbReference>
<organism evidence="2 3">
    <name type="scientific">Candidatus Komeilibacteria bacterium RIFOXYC1_FULL_37_11</name>
    <dbReference type="NCBI Taxonomy" id="1798555"/>
    <lineage>
        <taxon>Bacteria</taxon>
        <taxon>Candidatus Komeiliibacteriota</taxon>
    </lineage>
</organism>
<dbReference type="InterPro" id="IPR013216">
    <property type="entry name" value="Methyltransf_11"/>
</dbReference>
<dbReference type="PANTHER" id="PTHR43861">
    <property type="entry name" value="TRANS-ACONITATE 2-METHYLTRANSFERASE-RELATED"/>
    <property type="match status" value="1"/>
</dbReference>
<evidence type="ECO:0000259" key="1">
    <source>
        <dbReference type="Pfam" id="PF08241"/>
    </source>
</evidence>
<proteinExistence type="predicted"/>
<evidence type="ECO:0000313" key="2">
    <source>
        <dbReference type="EMBL" id="OGY93545.1"/>
    </source>
</evidence>